<feature type="transmembrane region" description="Helical" evidence="2">
    <location>
        <begin position="433"/>
        <end position="456"/>
    </location>
</feature>
<evidence type="ECO:0000256" key="2">
    <source>
        <dbReference type="SAM" id="Phobius"/>
    </source>
</evidence>
<evidence type="ECO:0000256" key="1">
    <source>
        <dbReference type="ARBA" id="ARBA00006865"/>
    </source>
</evidence>
<dbReference type="GO" id="GO:0005975">
    <property type="term" value="P:carbohydrate metabolic process"/>
    <property type="evidence" value="ECO:0007669"/>
    <property type="project" value="InterPro"/>
</dbReference>
<keyword evidence="5" id="KW-0378">Hydrolase</keyword>
<feature type="signal peptide" evidence="3">
    <location>
        <begin position="1"/>
        <end position="27"/>
    </location>
</feature>
<dbReference type="SUPFAM" id="SSF49899">
    <property type="entry name" value="Concanavalin A-like lectins/glucanases"/>
    <property type="match status" value="1"/>
</dbReference>
<feature type="domain" description="GH16" evidence="4">
    <location>
        <begin position="15"/>
        <end position="280"/>
    </location>
</feature>
<feature type="chain" id="PRO_5021959464" evidence="3">
    <location>
        <begin position="28"/>
        <end position="464"/>
    </location>
</feature>
<dbReference type="GO" id="GO:0004553">
    <property type="term" value="F:hydrolase activity, hydrolyzing O-glycosyl compounds"/>
    <property type="evidence" value="ECO:0007669"/>
    <property type="project" value="InterPro"/>
</dbReference>
<dbReference type="InterPro" id="IPR013320">
    <property type="entry name" value="ConA-like_dom_sf"/>
</dbReference>
<dbReference type="Gene3D" id="2.60.120.200">
    <property type="match status" value="1"/>
</dbReference>
<protein>
    <submittedName>
        <fullName evidence="5">Family 16 glycosylhydrolase</fullName>
    </submittedName>
</protein>
<evidence type="ECO:0000313" key="6">
    <source>
        <dbReference type="Proteomes" id="UP000317839"/>
    </source>
</evidence>
<dbReference type="RefSeq" id="WP_142944331.1">
    <property type="nucleotide sequence ID" value="NZ_VIKR01000007.1"/>
</dbReference>
<keyword evidence="2" id="KW-1133">Transmembrane helix</keyword>
<dbReference type="GO" id="GO:0005509">
    <property type="term" value="F:calcium ion binding"/>
    <property type="evidence" value="ECO:0007669"/>
    <property type="project" value="InterPro"/>
</dbReference>
<dbReference type="Proteomes" id="UP000317839">
    <property type="component" value="Unassembled WGS sequence"/>
</dbReference>
<name>A0A545T1M3_9GAMM</name>
<comment type="caution">
    <text evidence="5">The sequence shown here is derived from an EMBL/GenBank/DDBJ whole genome shotgun (WGS) entry which is preliminary data.</text>
</comment>
<dbReference type="EMBL" id="VIKR01000007">
    <property type="protein sequence ID" value="TQV71114.1"/>
    <property type="molecule type" value="Genomic_DNA"/>
</dbReference>
<comment type="similarity">
    <text evidence="1">Belongs to the glycosyl hydrolase 16 family.</text>
</comment>
<dbReference type="InterPro" id="IPR028974">
    <property type="entry name" value="TSP_type-3_rpt"/>
</dbReference>
<proteinExistence type="inferred from homology"/>
<accession>A0A545T1M3</accession>
<gene>
    <name evidence="5" type="ORF">FLL45_22570</name>
</gene>
<dbReference type="AlphaFoldDB" id="A0A545T1M3"/>
<keyword evidence="2" id="KW-0472">Membrane</keyword>
<dbReference type="PROSITE" id="PS51762">
    <property type="entry name" value="GH16_2"/>
    <property type="match status" value="1"/>
</dbReference>
<reference evidence="5 6" key="1">
    <citation type="submission" date="2019-06" db="EMBL/GenBank/DDBJ databases">
        <title>Draft genome of Aliikangiella marina GYP-15.</title>
        <authorList>
            <person name="Wang G."/>
        </authorList>
    </citation>
    <scope>NUCLEOTIDE SEQUENCE [LARGE SCALE GENOMIC DNA]</scope>
    <source>
        <strain evidence="5 6">GYP-15</strain>
    </source>
</reference>
<dbReference type="InterPro" id="IPR050546">
    <property type="entry name" value="Glycosyl_Hydrlase_16"/>
</dbReference>
<dbReference type="SUPFAM" id="SSF103647">
    <property type="entry name" value="TSP type-3 repeat"/>
    <property type="match status" value="1"/>
</dbReference>
<dbReference type="PANTHER" id="PTHR10963:SF55">
    <property type="entry name" value="GLYCOSIDE HYDROLASE FAMILY 16 PROTEIN"/>
    <property type="match status" value="1"/>
</dbReference>
<keyword evidence="3" id="KW-0732">Signal</keyword>
<organism evidence="5 6">
    <name type="scientific">Aliikangiella marina</name>
    <dbReference type="NCBI Taxonomy" id="1712262"/>
    <lineage>
        <taxon>Bacteria</taxon>
        <taxon>Pseudomonadati</taxon>
        <taxon>Pseudomonadota</taxon>
        <taxon>Gammaproteobacteria</taxon>
        <taxon>Oceanospirillales</taxon>
        <taxon>Pleioneaceae</taxon>
        <taxon>Aliikangiella</taxon>
    </lineage>
</organism>
<dbReference type="OrthoDB" id="9809583at2"/>
<dbReference type="PANTHER" id="PTHR10963">
    <property type="entry name" value="GLYCOSYL HYDROLASE-RELATED"/>
    <property type="match status" value="1"/>
</dbReference>
<keyword evidence="6" id="KW-1185">Reference proteome</keyword>
<keyword evidence="2" id="KW-0812">Transmembrane</keyword>
<evidence type="ECO:0000313" key="5">
    <source>
        <dbReference type="EMBL" id="TQV71114.1"/>
    </source>
</evidence>
<dbReference type="InterPro" id="IPR000757">
    <property type="entry name" value="Beta-glucanase-like"/>
</dbReference>
<sequence>MFIAKFNSAIKYLLISLATLSVHQVHAGWQLEWIDDFDGNGVNWSNWTAQTQANYNNEVQCYTDDDSSSERNYDVSEGTLKIIARKKTLSCSTLGGQTKTWTSGRLNSKDKQEFLYGRIESRLRFLNLEGGTWPAFWMLENRIAEQPIAGDNDFVNWPNPGAGEIDVWEWFGNGPNSYITNFFNTSGCGSEVRYTYPNGPVDVTQWHTYAIEWNEDDISFYVDDTLVVSHNVSSCTQYKEPMFVLLNVAMGGNLGGAIDPNLTQAVLEIDYVAHCSTTSANDRFYCNDSVSTTNDDDGDGVNNNDDLCPDTPPGQSVDVNGCSVSQELNEAPEFSFIVTQQGVEGTIVEDEGGPVTITVEIFDENASDTHQVTWDVNQLVNPTVNGSSVAFNPTNMEIGNYTITATVTDNGTPNLSVTNSVTIRVATPPPPQLGTGGGGGLSYWVLLLISITLLLMRNRLTKTR</sequence>
<dbReference type="Pfam" id="PF00722">
    <property type="entry name" value="Glyco_hydro_16"/>
    <property type="match status" value="1"/>
</dbReference>
<evidence type="ECO:0000259" key="4">
    <source>
        <dbReference type="PROSITE" id="PS51762"/>
    </source>
</evidence>
<evidence type="ECO:0000256" key="3">
    <source>
        <dbReference type="SAM" id="SignalP"/>
    </source>
</evidence>
<dbReference type="CDD" id="cd08023">
    <property type="entry name" value="GH16_laminarinase_like"/>
    <property type="match status" value="1"/>
</dbReference>